<dbReference type="InterPro" id="IPR040230">
    <property type="entry name" value="TIKI1/2-like"/>
</dbReference>
<dbReference type="GO" id="GO:0005886">
    <property type="term" value="C:plasma membrane"/>
    <property type="evidence" value="ECO:0007669"/>
    <property type="project" value="UniProtKB-SubCell"/>
</dbReference>
<dbReference type="WBParaSite" id="SBAD_0000499201-mRNA-1">
    <property type="protein sequence ID" value="SBAD_0000499201-mRNA-1"/>
    <property type="gene ID" value="SBAD_0000499201"/>
</dbReference>
<protein>
    <recommendedName>
        <fullName evidence="13">Metalloprotease TIKI homolog</fullName>
        <ecNumber evidence="13">3.4.-.-</ecNumber>
    </recommendedName>
</protein>
<dbReference type="Pfam" id="PF01963">
    <property type="entry name" value="TraB_PrgY_gumN"/>
    <property type="match status" value="1"/>
</dbReference>
<keyword evidence="10 13" id="KW-0482">Metalloprotease</keyword>
<evidence type="ECO:0000256" key="7">
    <source>
        <dbReference type="ARBA" id="ARBA00022729"/>
    </source>
</evidence>
<comment type="cofactor">
    <cofactor evidence="13">
        <name>Mn(2+)</name>
        <dbReference type="ChEBI" id="CHEBI:29035"/>
    </cofactor>
    <cofactor evidence="13">
        <name>Co(2+)</name>
        <dbReference type="ChEBI" id="CHEBI:48828"/>
    </cofactor>
    <text evidence="13">Divalent metal cations. Mn(2+) or Co(2+).</text>
</comment>
<feature type="transmembrane region" description="Helical" evidence="13">
    <location>
        <begin position="430"/>
        <end position="448"/>
    </location>
</feature>
<reference evidence="14 15" key="2">
    <citation type="submission" date="2018-11" db="EMBL/GenBank/DDBJ databases">
        <authorList>
            <consortium name="Pathogen Informatics"/>
        </authorList>
    </citation>
    <scope>NUCLEOTIDE SEQUENCE [LARGE SCALE GENOMIC DNA]</scope>
</reference>
<dbReference type="PANTHER" id="PTHR31120:SF6">
    <property type="entry name" value="METALLOPROTEASE TIKI HOMOLOG"/>
    <property type="match status" value="1"/>
</dbReference>
<dbReference type="GO" id="GO:0006508">
    <property type="term" value="P:proteolysis"/>
    <property type="evidence" value="ECO:0007669"/>
    <property type="project" value="UniProtKB-KW"/>
</dbReference>
<dbReference type="PANTHER" id="PTHR31120">
    <property type="entry name" value="METALLOPROTEASE TIKI"/>
    <property type="match status" value="1"/>
</dbReference>
<evidence type="ECO:0000256" key="12">
    <source>
        <dbReference type="ARBA" id="ARBA00023180"/>
    </source>
</evidence>
<dbReference type="EMBL" id="UZAM01008550">
    <property type="protein sequence ID" value="VDP05422.1"/>
    <property type="molecule type" value="Genomic_DNA"/>
</dbReference>
<dbReference type="EC" id="3.4.-.-" evidence="13"/>
<dbReference type="GO" id="GO:0016055">
    <property type="term" value="P:Wnt signaling pathway"/>
    <property type="evidence" value="ECO:0007669"/>
    <property type="project" value="UniProtKB-KW"/>
</dbReference>
<name>A0A183IMF0_9BILA</name>
<keyword evidence="13" id="KW-0879">Wnt signaling pathway</keyword>
<evidence type="ECO:0000313" key="16">
    <source>
        <dbReference type="WBParaSite" id="SBAD_0000499201-mRNA-1"/>
    </source>
</evidence>
<keyword evidence="6 13" id="KW-0479">Metal-binding</keyword>
<proteinExistence type="inferred from homology"/>
<dbReference type="AlphaFoldDB" id="A0A183IMF0"/>
<accession>A0A183IMF0</accession>
<evidence type="ECO:0000256" key="1">
    <source>
        <dbReference type="ARBA" id="ARBA00001941"/>
    </source>
</evidence>
<dbReference type="GO" id="GO:0030178">
    <property type="term" value="P:negative regulation of Wnt signaling pathway"/>
    <property type="evidence" value="ECO:0007669"/>
    <property type="project" value="UniProtKB-UniRule"/>
</dbReference>
<dbReference type="InterPro" id="IPR002816">
    <property type="entry name" value="TraB/PrgY/GumN_fam"/>
</dbReference>
<keyword evidence="13" id="KW-1003">Cell membrane</keyword>
<gene>
    <name evidence="14" type="ORF">SBAD_LOCUS4796</name>
</gene>
<evidence type="ECO:0000256" key="3">
    <source>
        <dbReference type="ARBA" id="ARBA00008261"/>
    </source>
</evidence>
<evidence type="ECO:0000256" key="10">
    <source>
        <dbReference type="ARBA" id="ARBA00023049"/>
    </source>
</evidence>
<comment type="similarity">
    <text evidence="3 13">Belongs to the TIKI family.</text>
</comment>
<evidence type="ECO:0000256" key="4">
    <source>
        <dbReference type="ARBA" id="ARBA00022670"/>
    </source>
</evidence>
<evidence type="ECO:0000256" key="13">
    <source>
        <dbReference type="RuleBase" id="RU369069"/>
    </source>
</evidence>
<comment type="function">
    <text evidence="13">Metalloprotease that acts as a negative regulator of the Wnt signaling pathway.</text>
</comment>
<dbReference type="OrthoDB" id="10040378at2759"/>
<evidence type="ECO:0000313" key="14">
    <source>
        <dbReference type="EMBL" id="VDP05422.1"/>
    </source>
</evidence>
<evidence type="ECO:0000256" key="9">
    <source>
        <dbReference type="ARBA" id="ARBA00022989"/>
    </source>
</evidence>
<keyword evidence="12" id="KW-0325">Glycoprotein</keyword>
<keyword evidence="7 13" id="KW-0732">Signal</keyword>
<evidence type="ECO:0000256" key="11">
    <source>
        <dbReference type="ARBA" id="ARBA00023136"/>
    </source>
</evidence>
<evidence type="ECO:0000313" key="15">
    <source>
        <dbReference type="Proteomes" id="UP000270296"/>
    </source>
</evidence>
<keyword evidence="9 13" id="KW-1133">Transmembrane helix</keyword>
<reference evidence="16" key="1">
    <citation type="submission" date="2016-06" db="UniProtKB">
        <authorList>
            <consortium name="WormBaseParasite"/>
        </authorList>
    </citation>
    <scope>IDENTIFICATION</scope>
</reference>
<keyword evidence="8 13" id="KW-0378">Hydrolase</keyword>
<keyword evidence="15" id="KW-1185">Reference proteome</keyword>
<comment type="cofactor">
    <cofactor evidence="1">
        <name>Co(2+)</name>
        <dbReference type="ChEBI" id="CHEBI:48828"/>
    </cofactor>
</comment>
<comment type="subcellular location">
    <subcellularLocation>
        <location evidence="13">Cell membrane</location>
        <topology evidence="13">Single-pass type I membrane protein</topology>
    </subcellularLocation>
    <subcellularLocation>
        <location evidence="2">Membrane</location>
        <topology evidence="2">Single-pass type I membrane protein</topology>
    </subcellularLocation>
</comment>
<sequence length="449" mass="51946">MTPVGRKSVFLWRIKRKPPSFFFGTIHVPYTEVWDYVNQAAKQAFRRSDSVFFELDLNNPKTLERLAMCQYLPDGERLSDHLPLAMYEQLKAHMAEIRLALPRWISVDDSEPDQSKSYAMHLFDTIAGKHLPQCPRDERLDVKNSIHRRGIPVLDLYLTQEAVMMSKPTGAIETAEEQCEPLNSLKKELVLFALNRSLLSHELSMPMKGTAVSDNSVKTRNLIEHYICGSLDERIFAHDSLQVTQVDKARVFGMNNGEIDDYFRQELIDKRNVRMAERVLKLLESHPDKSFFFAFGAGHFLGKNSVIDLVKQSGFEVRPVIVRPPSKQRQQTPRKNRLKQTRFKENQRHGFPMLQLNGEHGFTPKQTVTPMPAIDQRNFKQLWIRVNGFSPRPWQELQIAAADPPQTVQNYFLVHYHNHFMKSAAVSNKLFNILPLLLCIFLNLVAFFE</sequence>
<dbReference type="GO" id="GO:0046872">
    <property type="term" value="F:metal ion binding"/>
    <property type="evidence" value="ECO:0007669"/>
    <property type="project" value="UniProtKB-UniRule"/>
</dbReference>
<dbReference type="CDD" id="cd14789">
    <property type="entry name" value="Tiki"/>
    <property type="match status" value="1"/>
</dbReference>
<evidence type="ECO:0000256" key="8">
    <source>
        <dbReference type="ARBA" id="ARBA00022801"/>
    </source>
</evidence>
<dbReference type="GO" id="GO:0004222">
    <property type="term" value="F:metalloendopeptidase activity"/>
    <property type="evidence" value="ECO:0007669"/>
    <property type="project" value="UniProtKB-UniRule"/>
</dbReference>
<evidence type="ECO:0000256" key="5">
    <source>
        <dbReference type="ARBA" id="ARBA00022692"/>
    </source>
</evidence>
<evidence type="ECO:0000256" key="6">
    <source>
        <dbReference type="ARBA" id="ARBA00022723"/>
    </source>
</evidence>
<organism evidence="16">
    <name type="scientific">Soboliphyme baturini</name>
    <dbReference type="NCBI Taxonomy" id="241478"/>
    <lineage>
        <taxon>Eukaryota</taxon>
        <taxon>Metazoa</taxon>
        <taxon>Ecdysozoa</taxon>
        <taxon>Nematoda</taxon>
        <taxon>Enoplea</taxon>
        <taxon>Dorylaimia</taxon>
        <taxon>Dioctophymatida</taxon>
        <taxon>Dioctophymatoidea</taxon>
        <taxon>Soboliphymatidae</taxon>
        <taxon>Soboliphyme</taxon>
    </lineage>
</organism>
<keyword evidence="5 13" id="KW-0812">Transmembrane</keyword>
<dbReference type="Proteomes" id="UP000270296">
    <property type="component" value="Unassembled WGS sequence"/>
</dbReference>
<keyword evidence="11 13" id="KW-0472">Membrane</keyword>
<evidence type="ECO:0000256" key="2">
    <source>
        <dbReference type="ARBA" id="ARBA00004479"/>
    </source>
</evidence>
<keyword evidence="4 13" id="KW-0645">Protease</keyword>